<keyword evidence="2" id="KW-0479">Metal-binding</keyword>
<dbReference type="Gene3D" id="3.40.1050.10">
    <property type="entry name" value="Carbonic anhydrase"/>
    <property type="match status" value="1"/>
</dbReference>
<evidence type="ECO:0000256" key="3">
    <source>
        <dbReference type="SAM" id="MobiDB-lite"/>
    </source>
</evidence>
<feature type="binding site" evidence="2">
    <location>
        <position position="66"/>
    </location>
    <ligand>
        <name>Zn(2+)</name>
        <dbReference type="ChEBI" id="CHEBI:29105"/>
    </ligand>
</feature>
<keyword evidence="5" id="KW-1185">Reference proteome</keyword>
<protein>
    <submittedName>
        <fullName evidence="4">Carbonic anhydrase</fullName>
    </submittedName>
</protein>
<organism evidence="4 5">
    <name type="scientific">Desulfoferula mesophila</name>
    <dbReference type="NCBI Taxonomy" id="3058419"/>
    <lineage>
        <taxon>Bacteria</taxon>
        <taxon>Pseudomonadati</taxon>
        <taxon>Thermodesulfobacteriota</taxon>
        <taxon>Desulfarculia</taxon>
        <taxon>Desulfarculales</taxon>
        <taxon>Desulfarculaceae</taxon>
        <taxon>Desulfoferula</taxon>
    </lineage>
</organism>
<dbReference type="GO" id="GO:0004089">
    <property type="term" value="F:carbonate dehydratase activity"/>
    <property type="evidence" value="ECO:0007669"/>
    <property type="project" value="InterPro"/>
</dbReference>
<feature type="region of interest" description="Disordered" evidence="3">
    <location>
        <begin position="1"/>
        <end position="52"/>
    </location>
</feature>
<feature type="binding site" evidence="2">
    <location>
        <position position="68"/>
    </location>
    <ligand>
        <name>Zn(2+)</name>
        <dbReference type="ChEBI" id="CHEBI:29105"/>
    </ligand>
</feature>
<dbReference type="PANTHER" id="PTHR11002:SF79">
    <property type="entry name" value="CARBONIC ANHYDRASE 2"/>
    <property type="match status" value="1"/>
</dbReference>
<dbReference type="KEGG" id="dmp:FAK_39450"/>
<dbReference type="SMART" id="SM00947">
    <property type="entry name" value="Pro_CA"/>
    <property type="match status" value="1"/>
</dbReference>
<dbReference type="InterPro" id="IPR001765">
    <property type="entry name" value="Carbonic_anhydrase"/>
</dbReference>
<dbReference type="RefSeq" id="WP_338603359.1">
    <property type="nucleotide sequence ID" value="NZ_AP028679.1"/>
</dbReference>
<dbReference type="SUPFAM" id="SSF53056">
    <property type="entry name" value="beta-carbonic anhydrase, cab"/>
    <property type="match status" value="1"/>
</dbReference>
<accession>A0AAU9EQZ7</accession>
<dbReference type="Pfam" id="PF00484">
    <property type="entry name" value="Pro_CA"/>
    <property type="match status" value="1"/>
</dbReference>
<dbReference type="GO" id="GO:0008270">
    <property type="term" value="F:zinc ion binding"/>
    <property type="evidence" value="ECO:0007669"/>
    <property type="project" value="InterPro"/>
</dbReference>
<evidence type="ECO:0000313" key="4">
    <source>
        <dbReference type="EMBL" id="BEQ16879.1"/>
    </source>
</evidence>
<keyword evidence="2" id="KW-0862">Zinc</keyword>
<sequence>MSKEKAAGHQRKPDKPEPQKVLDELSEGNHRFTHDIRHHPRSDRERRQQAHLGNQADHAMATVVSCSDSRVPVEIIFDVGIMDLFVVRTAGHALDSAALASVEYGMMHVHTPLLVVLGHTGCGAVTAAMEMVQGGDHPPEQGLRDLLDGIAPSVHRAMADMPQAEDGQVLNRAIEENVRQTLRTILDKSEAIREGVASGAFCVVGAIYDLAHGRVRWLEFPQSACVPDSQDQAAAQSRDAIGG</sequence>
<evidence type="ECO:0000256" key="1">
    <source>
        <dbReference type="ARBA" id="ARBA00006217"/>
    </source>
</evidence>
<dbReference type="InterPro" id="IPR036874">
    <property type="entry name" value="Carbonic_anhydrase_sf"/>
</dbReference>
<proteinExistence type="inferred from homology"/>
<feature type="binding site" evidence="2">
    <location>
        <position position="122"/>
    </location>
    <ligand>
        <name>Zn(2+)</name>
        <dbReference type="ChEBI" id="CHEBI:29105"/>
    </ligand>
</feature>
<feature type="binding site" evidence="2">
    <location>
        <position position="119"/>
    </location>
    <ligand>
        <name>Zn(2+)</name>
        <dbReference type="ChEBI" id="CHEBI:29105"/>
    </ligand>
</feature>
<evidence type="ECO:0000313" key="5">
    <source>
        <dbReference type="Proteomes" id="UP001366166"/>
    </source>
</evidence>
<dbReference type="EMBL" id="AP028679">
    <property type="protein sequence ID" value="BEQ16879.1"/>
    <property type="molecule type" value="Genomic_DNA"/>
</dbReference>
<dbReference type="PANTHER" id="PTHR11002">
    <property type="entry name" value="CARBONIC ANHYDRASE"/>
    <property type="match status" value="1"/>
</dbReference>
<dbReference type="AlphaFoldDB" id="A0AAU9EQZ7"/>
<comment type="similarity">
    <text evidence="1">Belongs to the beta-class carbonic anhydrase family.</text>
</comment>
<gene>
    <name evidence="4" type="ORF">FAK_39450</name>
</gene>
<comment type="cofactor">
    <cofactor evidence="2">
        <name>Zn(2+)</name>
        <dbReference type="ChEBI" id="CHEBI:29105"/>
    </cofactor>
    <text evidence="2">Binds 1 zinc ion per subunit.</text>
</comment>
<reference evidence="5" key="1">
    <citation type="journal article" date="2023" name="Arch. Microbiol.">
        <title>Desulfoferula mesophilus gen. nov. sp. nov., a mesophilic sulfate-reducing bacterium isolated from a brackish lake sediment.</title>
        <authorList>
            <person name="Watanabe T."/>
            <person name="Yabe T."/>
            <person name="Tsuji J.M."/>
            <person name="Fukui M."/>
        </authorList>
    </citation>
    <scope>NUCLEOTIDE SEQUENCE [LARGE SCALE GENOMIC DNA]</scope>
    <source>
        <strain evidence="5">12FAK</strain>
    </source>
</reference>
<evidence type="ECO:0000256" key="2">
    <source>
        <dbReference type="PIRSR" id="PIRSR601765-1"/>
    </source>
</evidence>
<feature type="compositionally biased region" description="Basic and acidic residues" evidence="3">
    <location>
        <begin position="1"/>
        <end position="35"/>
    </location>
</feature>
<name>A0AAU9EQZ7_9BACT</name>
<dbReference type="Proteomes" id="UP001366166">
    <property type="component" value="Chromosome"/>
</dbReference>